<keyword evidence="10" id="KW-1185">Reference proteome</keyword>
<dbReference type="InterPro" id="IPR035906">
    <property type="entry name" value="MetI-like_sf"/>
</dbReference>
<feature type="transmembrane region" description="Helical" evidence="7">
    <location>
        <begin position="12"/>
        <end position="32"/>
    </location>
</feature>
<feature type="transmembrane region" description="Helical" evidence="7">
    <location>
        <begin position="97"/>
        <end position="124"/>
    </location>
</feature>
<dbReference type="PANTHER" id="PTHR43163:SF6">
    <property type="entry name" value="DIPEPTIDE TRANSPORT SYSTEM PERMEASE PROTEIN DPPB-RELATED"/>
    <property type="match status" value="1"/>
</dbReference>
<comment type="caution">
    <text evidence="9">The sequence shown here is derived from an EMBL/GenBank/DDBJ whole genome shotgun (WGS) entry which is preliminary data.</text>
</comment>
<keyword evidence="3" id="KW-1003">Cell membrane</keyword>
<dbReference type="EMBL" id="JAXCLW010000009">
    <property type="protein sequence ID" value="MDY0885336.1"/>
    <property type="molecule type" value="Genomic_DNA"/>
</dbReference>
<dbReference type="PANTHER" id="PTHR43163">
    <property type="entry name" value="DIPEPTIDE TRANSPORT SYSTEM PERMEASE PROTEIN DPPB-RELATED"/>
    <property type="match status" value="1"/>
</dbReference>
<dbReference type="InterPro" id="IPR000515">
    <property type="entry name" value="MetI-like"/>
</dbReference>
<feature type="transmembrane region" description="Helical" evidence="7">
    <location>
        <begin position="136"/>
        <end position="164"/>
    </location>
</feature>
<dbReference type="Gene3D" id="1.10.3720.10">
    <property type="entry name" value="MetI-like"/>
    <property type="match status" value="1"/>
</dbReference>
<dbReference type="PROSITE" id="PS50928">
    <property type="entry name" value="ABC_TM1"/>
    <property type="match status" value="1"/>
</dbReference>
<proteinExistence type="inferred from homology"/>
<keyword evidence="6 7" id="KW-0472">Membrane</keyword>
<protein>
    <submittedName>
        <fullName evidence="9">ABC transporter permease</fullName>
    </submittedName>
</protein>
<keyword evidence="4 7" id="KW-0812">Transmembrane</keyword>
<feature type="domain" description="ABC transmembrane type-1" evidence="8">
    <location>
        <begin position="97"/>
        <end position="299"/>
    </location>
</feature>
<organism evidence="9 10">
    <name type="scientific">Dongia soli</name>
    <dbReference type="NCBI Taxonomy" id="600628"/>
    <lineage>
        <taxon>Bacteria</taxon>
        <taxon>Pseudomonadati</taxon>
        <taxon>Pseudomonadota</taxon>
        <taxon>Alphaproteobacteria</taxon>
        <taxon>Rhodospirillales</taxon>
        <taxon>Dongiaceae</taxon>
        <taxon>Dongia</taxon>
    </lineage>
</organism>
<keyword evidence="2 7" id="KW-0813">Transport</keyword>
<evidence type="ECO:0000256" key="5">
    <source>
        <dbReference type="ARBA" id="ARBA00022989"/>
    </source>
</evidence>
<dbReference type="InterPro" id="IPR045621">
    <property type="entry name" value="BPD_transp_1_N"/>
</dbReference>
<feature type="transmembrane region" description="Helical" evidence="7">
    <location>
        <begin position="176"/>
        <end position="199"/>
    </location>
</feature>
<evidence type="ECO:0000313" key="9">
    <source>
        <dbReference type="EMBL" id="MDY0885336.1"/>
    </source>
</evidence>
<reference evidence="9 10" key="1">
    <citation type="journal article" date="2016" name="Antonie Van Leeuwenhoek">
        <title>Dongia soli sp. nov., isolated from soil from Dokdo, Korea.</title>
        <authorList>
            <person name="Kim D.U."/>
            <person name="Lee H."/>
            <person name="Kim H."/>
            <person name="Kim S.G."/>
            <person name="Ka J.O."/>
        </authorList>
    </citation>
    <scope>NUCLEOTIDE SEQUENCE [LARGE SCALE GENOMIC DNA]</scope>
    <source>
        <strain evidence="9 10">D78</strain>
    </source>
</reference>
<evidence type="ECO:0000259" key="8">
    <source>
        <dbReference type="PROSITE" id="PS50928"/>
    </source>
</evidence>
<dbReference type="RefSeq" id="WP_320510411.1">
    <property type="nucleotide sequence ID" value="NZ_JAXCLW010000009.1"/>
</dbReference>
<dbReference type="Proteomes" id="UP001279642">
    <property type="component" value="Unassembled WGS sequence"/>
</dbReference>
<evidence type="ECO:0000256" key="2">
    <source>
        <dbReference type="ARBA" id="ARBA00022448"/>
    </source>
</evidence>
<evidence type="ECO:0000256" key="1">
    <source>
        <dbReference type="ARBA" id="ARBA00004651"/>
    </source>
</evidence>
<evidence type="ECO:0000256" key="6">
    <source>
        <dbReference type="ARBA" id="ARBA00023136"/>
    </source>
</evidence>
<comment type="subcellular location">
    <subcellularLocation>
        <location evidence="1 7">Cell membrane</location>
        <topology evidence="1 7">Multi-pass membrane protein</topology>
    </subcellularLocation>
</comment>
<gene>
    <name evidence="9" type="ORF">SMD27_21015</name>
</gene>
<keyword evidence="5 7" id="KW-1133">Transmembrane helix</keyword>
<evidence type="ECO:0000256" key="4">
    <source>
        <dbReference type="ARBA" id="ARBA00022692"/>
    </source>
</evidence>
<feature type="transmembrane region" description="Helical" evidence="7">
    <location>
        <begin position="225"/>
        <end position="242"/>
    </location>
</feature>
<comment type="similarity">
    <text evidence="7">Belongs to the binding-protein-dependent transport system permease family.</text>
</comment>
<evidence type="ECO:0000256" key="3">
    <source>
        <dbReference type="ARBA" id="ARBA00022475"/>
    </source>
</evidence>
<sequence>MEILKFTFGRLLQLIPVLLGITLIAFLLLRVLPGDPATLILGNRGNAEDIARLTTQLGLDRPLWQQYLSFLGDMLRGSFGQSIAYRSAVGPLIVERLWATLALVGFSTLLAVAMTIPLALLAALRKNGITDHAIKIFFVAVMSMPAFWLGVLVVLLLSVVYPIFPVSGYGDTFIDRVYHLFLPALIIALGTAALTIRSLRSSLIDVMRADYIDTARAKGLRQRVVLFRHILRNSLISTISVLGVHTSWVIGGTVVIESVFAIPGLGYLLVSSISARDYPMVQGLTVTFAVLVVAINLITDIAYAIADPRVKLS</sequence>
<dbReference type="Pfam" id="PF00528">
    <property type="entry name" value="BPD_transp_1"/>
    <property type="match status" value="1"/>
</dbReference>
<feature type="transmembrane region" description="Helical" evidence="7">
    <location>
        <begin position="282"/>
        <end position="306"/>
    </location>
</feature>
<dbReference type="CDD" id="cd06261">
    <property type="entry name" value="TM_PBP2"/>
    <property type="match status" value="1"/>
</dbReference>
<dbReference type="SUPFAM" id="SSF161098">
    <property type="entry name" value="MetI-like"/>
    <property type="match status" value="1"/>
</dbReference>
<evidence type="ECO:0000313" key="10">
    <source>
        <dbReference type="Proteomes" id="UP001279642"/>
    </source>
</evidence>
<evidence type="ECO:0000256" key="7">
    <source>
        <dbReference type="RuleBase" id="RU363032"/>
    </source>
</evidence>
<dbReference type="Pfam" id="PF19300">
    <property type="entry name" value="BPD_transp_1_N"/>
    <property type="match status" value="1"/>
</dbReference>
<name>A0ABU5EJD7_9PROT</name>
<feature type="transmembrane region" description="Helical" evidence="7">
    <location>
        <begin position="248"/>
        <end position="270"/>
    </location>
</feature>
<accession>A0ABU5EJD7</accession>